<protein>
    <submittedName>
        <fullName evidence="1">Uncharacterized protein</fullName>
    </submittedName>
</protein>
<dbReference type="AlphaFoldDB" id="A0A0S8JTW9"/>
<organism evidence="1 2">
    <name type="scientific">candidate division WOR_3 bacterium SM1_77</name>
    <dbReference type="NCBI Taxonomy" id="1703778"/>
    <lineage>
        <taxon>Bacteria</taxon>
        <taxon>Bacteria division WOR-3</taxon>
    </lineage>
</organism>
<dbReference type="Proteomes" id="UP000050975">
    <property type="component" value="Unassembled WGS sequence"/>
</dbReference>
<accession>A0A0S8JTW9</accession>
<gene>
    <name evidence="1" type="ORF">AMJ74_05850</name>
</gene>
<proteinExistence type="predicted"/>
<dbReference type="EMBL" id="LJVE01000124">
    <property type="protein sequence ID" value="KPL13008.1"/>
    <property type="molecule type" value="Genomic_DNA"/>
</dbReference>
<sequence>ELEYLGIDPFNEKQELQINAEFARFILPREKRRKEYQALYDADLNEVVSFEVCEVQHCKDDKTWPLHEELPDEYEPIGPAGMVYLFSMPFGRAVFPIWITIPLEDVSTVRTLLETRLDRPSLPGLAHHGTAAAVRYITEQCEVLSKHRAQWYDWSKRGRQAKPNKKFRERGPDYVFCKEGMAIDLYGTGAQLAQMSTFWPWRLIRTIFNDSDEFSIKYQWHEDSYTYQQQVLENEERRIIAEDAQKALDIYNSSDDVQEVLLIRPRSFPSRFHKTWNKLEAFSSKASRNRFPPIYDFVEDEPWEPHEDKEGTGFYMMR</sequence>
<name>A0A0S8JTW9_UNCW3</name>
<evidence type="ECO:0000313" key="1">
    <source>
        <dbReference type="EMBL" id="KPL13008.1"/>
    </source>
</evidence>
<evidence type="ECO:0000313" key="2">
    <source>
        <dbReference type="Proteomes" id="UP000050975"/>
    </source>
</evidence>
<feature type="non-terminal residue" evidence="1">
    <location>
        <position position="1"/>
    </location>
</feature>
<comment type="caution">
    <text evidence="1">The sequence shown here is derived from an EMBL/GenBank/DDBJ whole genome shotgun (WGS) entry which is preliminary data.</text>
</comment>
<reference evidence="1 2" key="1">
    <citation type="journal article" date="2015" name="Microbiome">
        <title>Genomic resolution of linkages in carbon, nitrogen, and sulfur cycling among widespread estuary sediment bacteria.</title>
        <authorList>
            <person name="Baker B.J."/>
            <person name="Lazar C.S."/>
            <person name="Teske A.P."/>
            <person name="Dick G.J."/>
        </authorList>
    </citation>
    <scope>NUCLEOTIDE SEQUENCE [LARGE SCALE GENOMIC DNA]</scope>
    <source>
        <strain evidence="1">SM1_77</strain>
    </source>
</reference>